<dbReference type="CDD" id="cd05237">
    <property type="entry name" value="UDP_invert_4-6DH_SDR_e"/>
    <property type="match status" value="1"/>
</dbReference>
<evidence type="ECO:0000259" key="4">
    <source>
        <dbReference type="Pfam" id="PF02719"/>
    </source>
</evidence>
<dbReference type="Gene3D" id="3.40.50.720">
    <property type="entry name" value="NAD(P)-binding Rossmann-like Domain"/>
    <property type="match status" value="2"/>
</dbReference>
<protein>
    <submittedName>
        <fullName evidence="5">Capsular polysaccharide biosynthesis protein</fullName>
    </submittedName>
</protein>
<gene>
    <name evidence="5" type="primary">txxe 1293</name>
    <name evidence="5" type="ORF">TXXE_09435</name>
</gene>
<comment type="caution">
    <text evidence="5">The sequence shown here is derived from an EMBL/GenBank/DDBJ whole genome shotgun (WGS) entry which is preliminary data.</text>
</comment>
<dbReference type="InterPro" id="IPR036291">
    <property type="entry name" value="NAD(P)-bd_dom_sf"/>
</dbReference>
<dbReference type="Pfam" id="PF02719">
    <property type="entry name" value="Polysacc_synt_2"/>
    <property type="match status" value="1"/>
</dbReference>
<organism evidence="5 6">
    <name type="scientific">Thermobacillus xylanilyticus</name>
    <dbReference type="NCBI Taxonomy" id="76633"/>
    <lineage>
        <taxon>Bacteria</taxon>
        <taxon>Bacillati</taxon>
        <taxon>Bacillota</taxon>
        <taxon>Bacilli</taxon>
        <taxon>Bacillales</taxon>
        <taxon>Paenibacillaceae</taxon>
        <taxon>Thermobacillus</taxon>
    </lineage>
</organism>
<name>A0ABM8V4N1_THEXY</name>
<feature type="transmembrane region" description="Helical" evidence="3">
    <location>
        <begin position="98"/>
        <end position="117"/>
    </location>
</feature>
<dbReference type="PANTHER" id="PTHR43318:SF1">
    <property type="entry name" value="POLYSACCHARIDE BIOSYNTHESIS PROTEIN EPSC-RELATED"/>
    <property type="match status" value="1"/>
</dbReference>
<evidence type="ECO:0000256" key="1">
    <source>
        <dbReference type="ARBA" id="ARBA00007430"/>
    </source>
</evidence>
<dbReference type="Proteomes" id="UP000681526">
    <property type="component" value="Unassembled WGS sequence"/>
</dbReference>
<sequence>MSYRRRLSILLSLDSLIVITAIFAGRILLEASINVLTFPLIVSSLALLFSHHLYAYFYKLYKKAWEYASIGELIAIAKAVTLSIATAAIIQQLLVKDIYFRLLAVTWMLHMLFIGGSRLCWRLYRSARMPGGDGRKRTLIVGAGAAGTMVARQLLQPGSELRPVAFVDDDPAKHKLDILGLPVLGGIDRIERIAREKRIENIVIAIPSLGKKALRRIFEECAKTEAKTQIMPKLEDLATGRVSVSELRDVEVEDLLGREPVELDIDSISGYVTGRTILVTGAGGSIGSEICRQVAKFGPKKLVLLGHGENSIYSIEMELRDMYGDAGIEMVTEIADIQDVQKMMDVMQIHRPDVVYHAAAHKHVPLMERNPEEAVKNNLIGTMNTARAASWHGVHIFVMISTDKAVNPTSVMGASKRLAEMYIQYMDGISRTKFVAVRFGNVLGSRGSVIPRFRKQIEAGGPVTVTHPDMVRYFMTIPEASRLVIQAGALAKGGEIFVLDMGEPVKIVDLARNLIRMSGYSVEDIGIRFTGIRPGEKLFEELMNPEEVQEHQVYPKIHVGKSQRIPIREIEDLAEHFAEADRETLRAWLLALANGRTEPALAAAAQAAVRESNEEAAAAGAAAAPGDFFASGAGTAQPEAAPSDGRSAAPLAPAASAVR</sequence>
<evidence type="ECO:0000313" key="6">
    <source>
        <dbReference type="Proteomes" id="UP000681526"/>
    </source>
</evidence>
<evidence type="ECO:0000313" key="5">
    <source>
        <dbReference type="EMBL" id="CAG5086051.1"/>
    </source>
</evidence>
<feature type="transmembrane region" description="Helical" evidence="3">
    <location>
        <begin position="7"/>
        <end position="29"/>
    </location>
</feature>
<evidence type="ECO:0000256" key="3">
    <source>
        <dbReference type="SAM" id="Phobius"/>
    </source>
</evidence>
<keyword evidence="3" id="KW-0472">Membrane</keyword>
<feature type="transmembrane region" description="Helical" evidence="3">
    <location>
        <begin position="35"/>
        <end position="58"/>
    </location>
</feature>
<feature type="region of interest" description="Disordered" evidence="2">
    <location>
        <begin position="627"/>
        <end position="659"/>
    </location>
</feature>
<dbReference type="InterPro" id="IPR003869">
    <property type="entry name" value="Polysac_CapD-like"/>
</dbReference>
<proteinExistence type="inferred from homology"/>
<dbReference type="InterPro" id="IPR051203">
    <property type="entry name" value="Polysaccharide_Synthase-Rel"/>
</dbReference>
<keyword evidence="6" id="KW-1185">Reference proteome</keyword>
<reference evidence="5 6" key="1">
    <citation type="submission" date="2021-04" db="EMBL/GenBank/DDBJ databases">
        <authorList>
            <person name="Rakotoarivonina H."/>
        </authorList>
    </citation>
    <scope>NUCLEOTIDE SEQUENCE [LARGE SCALE GENOMIC DNA]</scope>
    <source>
        <strain evidence="5 6">XE</strain>
    </source>
</reference>
<dbReference type="RefSeq" id="WP_213484411.1">
    <property type="nucleotide sequence ID" value="NZ_CAJRAY010000043.1"/>
</dbReference>
<dbReference type="Pfam" id="PF13727">
    <property type="entry name" value="CoA_binding_3"/>
    <property type="match status" value="1"/>
</dbReference>
<accession>A0ABM8V4N1</accession>
<feature type="transmembrane region" description="Helical" evidence="3">
    <location>
        <begin position="138"/>
        <end position="155"/>
    </location>
</feature>
<feature type="domain" description="Polysaccharide biosynthesis protein CapD-like" evidence="4">
    <location>
        <begin position="277"/>
        <end position="559"/>
    </location>
</feature>
<dbReference type="PANTHER" id="PTHR43318">
    <property type="entry name" value="UDP-N-ACETYLGLUCOSAMINE 4,6-DEHYDRATASE"/>
    <property type="match status" value="1"/>
</dbReference>
<dbReference type="SUPFAM" id="SSF51735">
    <property type="entry name" value="NAD(P)-binding Rossmann-fold domains"/>
    <property type="match status" value="2"/>
</dbReference>
<comment type="similarity">
    <text evidence="1">Belongs to the polysaccharide synthase family.</text>
</comment>
<keyword evidence="3" id="KW-0812">Transmembrane</keyword>
<evidence type="ECO:0000256" key="2">
    <source>
        <dbReference type="SAM" id="MobiDB-lite"/>
    </source>
</evidence>
<dbReference type="EMBL" id="CAJRAY010000043">
    <property type="protein sequence ID" value="CAG5086051.1"/>
    <property type="molecule type" value="Genomic_DNA"/>
</dbReference>
<feature type="compositionally biased region" description="Low complexity" evidence="2">
    <location>
        <begin position="647"/>
        <end position="659"/>
    </location>
</feature>
<feature type="transmembrane region" description="Helical" evidence="3">
    <location>
        <begin position="70"/>
        <end position="92"/>
    </location>
</feature>
<keyword evidence="3" id="KW-1133">Transmembrane helix</keyword>